<dbReference type="HOGENOM" id="CLU_155702_0_0_0"/>
<name>G8NY10_GRAMM</name>
<dbReference type="AlphaFoldDB" id="G8NY10"/>
<dbReference type="Proteomes" id="UP000007113">
    <property type="component" value="Chromosome"/>
</dbReference>
<reference evidence="1 2" key="1">
    <citation type="submission" date="2011-11" db="EMBL/GenBank/DDBJ databases">
        <title>Complete sequence of Granulicella mallensis MP5ACTX8.</title>
        <authorList>
            <consortium name="US DOE Joint Genome Institute"/>
            <person name="Lucas S."/>
            <person name="Copeland A."/>
            <person name="Lapidus A."/>
            <person name="Cheng J.-F."/>
            <person name="Goodwin L."/>
            <person name="Pitluck S."/>
            <person name="Peters L."/>
            <person name="Lu M."/>
            <person name="Detter J.C."/>
            <person name="Han C."/>
            <person name="Tapia R."/>
            <person name="Land M."/>
            <person name="Hauser L."/>
            <person name="Kyrpides N."/>
            <person name="Ivanova N."/>
            <person name="Mikhailova N."/>
            <person name="Pagani I."/>
            <person name="Rawat S."/>
            <person name="Mannisto M."/>
            <person name="Haggblom M."/>
            <person name="Woyke T."/>
        </authorList>
    </citation>
    <scope>NUCLEOTIDE SEQUENCE [LARGE SCALE GENOMIC DNA]</scope>
    <source>
        <strain evidence="2">ATCC BAA-1857 / DSM 23137 / MP5ACTX8</strain>
    </source>
</reference>
<dbReference type="eggNOG" id="ENOG5033GRY">
    <property type="taxonomic scope" value="Bacteria"/>
</dbReference>
<protein>
    <submittedName>
        <fullName evidence="1">Uncharacterized protein</fullName>
    </submittedName>
</protein>
<dbReference type="KEGG" id="gma:AciX8_1254"/>
<proteinExistence type="predicted"/>
<dbReference type="STRING" id="682795.AciX8_1254"/>
<sequence>MKFQLVLQFAATEISQFDELVALEEKLIQNLPSTSWVDGHDFGAGEFNIFILTDQPKEAFDAARKLIEGPFQEQVRAGYRERGKDGYAVLWPEYLQEFRVA</sequence>
<dbReference type="OrthoDB" id="8781772at2"/>
<organism evidence="1 2">
    <name type="scientific">Granulicella mallensis (strain ATCC BAA-1857 / DSM 23137 / MP5ACTX8)</name>
    <dbReference type="NCBI Taxonomy" id="682795"/>
    <lineage>
        <taxon>Bacteria</taxon>
        <taxon>Pseudomonadati</taxon>
        <taxon>Acidobacteriota</taxon>
        <taxon>Terriglobia</taxon>
        <taxon>Terriglobales</taxon>
        <taxon>Acidobacteriaceae</taxon>
        <taxon>Granulicella</taxon>
    </lineage>
</organism>
<gene>
    <name evidence="1" type="ordered locus">AciX8_1254</name>
</gene>
<evidence type="ECO:0000313" key="1">
    <source>
        <dbReference type="EMBL" id="AEU35598.1"/>
    </source>
</evidence>
<keyword evidence="2" id="KW-1185">Reference proteome</keyword>
<dbReference type="RefSeq" id="WP_014264478.1">
    <property type="nucleotide sequence ID" value="NC_016631.1"/>
</dbReference>
<evidence type="ECO:0000313" key="2">
    <source>
        <dbReference type="Proteomes" id="UP000007113"/>
    </source>
</evidence>
<accession>G8NY10</accession>
<dbReference type="EMBL" id="CP003130">
    <property type="protein sequence ID" value="AEU35598.1"/>
    <property type="molecule type" value="Genomic_DNA"/>
</dbReference>